<dbReference type="SUPFAM" id="SSF53098">
    <property type="entry name" value="Ribonuclease H-like"/>
    <property type="match status" value="1"/>
</dbReference>
<feature type="compositionally biased region" description="Basic and acidic residues" evidence="1">
    <location>
        <begin position="439"/>
        <end position="448"/>
    </location>
</feature>
<dbReference type="PANTHER" id="PTHR37319:SF1">
    <property type="entry name" value="TRANSPOSASE TN5 DIMERISATION DOMAIN-CONTAINING PROTEIN"/>
    <property type="match status" value="1"/>
</dbReference>
<feature type="region of interest" description="Disordered" evidence="1">
    <location>
        <begin position="419"/>
        <end position="457"/>
    </location>
</feature>
<proteinExistence type="predicted"/>
<accession>A0A484HEB5</accession>
<feature type="domain" description="Transposase Tn5-like N-terminal" evidence="2">
    <location>
        <begin position="304"/>
        <end position="363"/>
    </location>
</feature>
<sequence>MRLCGKYFTQSAIEKIRSELLENPGVSRRELSLKVCRWLSWTSPNGKPKEVSCRKALSALDKKGLIRLPDSGRTYNFQKRAGWMALPVFESLRCDLSELGKITLEPVSGDYRGKKKSREWNSMMDRFHYLGSGPLCGAQIRYLVSSETHGRLGALSHSAGTLRLKDRDEWIGWSPRAHWANIDRVVCNSRFLILPSVNVKNLASRVLSLSLKRLPRDWEERYGYRPALLETFVDPQRFSGVCYRAANWTLIGKTAGRRGRYANGKKCGSPKDIYVYPLQKNFRRVLTRETERPLFAEEREEFYEKWHEEEFGAAEFYDPRLQKRLETLASDMGRRPGRPVSEACGGDMSKIKAAQRFFSHKEVEMRRVLRAHAEASAARIQKRPMALAVRNEREIQIPPGPARLSTLMAIGPDGAPLGLLDGWLDGRPETSPPQKLSGKSREKSEKKSLKNKKGKKDGGWIRTYRAASEIQSHCPDSEITLTGDIRGGIRALFREARKHPRGPKILVRSLQNDGPDRDERKIRRKTAAAPVAGHFEVEVPPGEHGARPRRARLAASRAKILLGGPGGRPMTLWAVWARETAPLPSPFRRVEWLLVSSAPVRSFEDARALLKQRVLSLQNRGWGRTLEKICPSDDPVIQDGDALKNCLAVCMVIAWRICHLKALGKKTPHIPSGLSFPKTRWRAVQARAVRVFGDFFQTCFFRTWKGRAPAAVMAARGPGEAFDFRPCPRLCRGRGRFQ</sequence>
<reference evidence="3" key="1">
    <citation type="submission" date="2019-01" db="EMBL/GenBank/DDBJ databases">
        <authorList>
            <consortium name="Genoscope - CEA"/>
            <person name="William W."/>
        </authorList>
    </citation>
    <scope>NUCLEOTIDE SEQUENCE</scope>
    <source>
        <strain evidence="3">CR-1</strain>
    </source>
</reference>
<dbReference type="InterPro" id="IPR012337">
    <property type="entry name" value="RNaseH-like_sf"/>
</dbReference>
<evidence type="ECO:0000256" key="1">
    <source>
        <dbReference type="SAM" id="MobiDB-lite"/>
    </source>
</evidence>
<dbReference type="EMBL" id="CAACVI010000003">
    <property type="protein sequence ID" value="VEN73051.1"/>
    <property type="molecule type" value="Genomic_DNA"/>
</dbReference>
<dbReference type="InterPro" id="IPR047768">
    <property type="entry name" value="Tn5p-like"/>
</dbReference>
<dbReference type="AlphaFoldDB" id="A0A484HEB5"/>
<dbReference type="Gene3D" id="3.90.350.10">
    <property type="entry name" value="Transposase Inhibitor Protein From Tn5, Chain A, domain 1"/>
    <property type="match status" value="1"/>
</dbReference>
<dbReference type="Pfam" id="PF14706">
    <property type="entry name" value="Tnp_DNA_bind"/>
    <property type="match status" value="1"/>
</dbReference>
<protein>
    <recommendedName>
        <fullName evidence="2">Transposase Tn5-like N-terminal domain-containing protein</fullName>
    </recommendedName>
</protein>
<dbReference type="InterPro" id="IPR025639">
    <property type="entry name" value="DruA"/>
</dbReference>
<name>A0A484HEB5_9BACT</name>
<dbReference type="Pfam" id="PF14236">
    <property type="entry name" value="DruA"/>
    <property type="match status" value="1"/>
</dbReference>
<dbReference type="InterPro" id="IPR014735">
    <property type="entry name" value="Transposase_Tn5-like_N"/>
</dbReference>
<gene>
    <name evidence="3" type="ORF">EPICR_110018</name>
</gene>
<dbReference type="InterPro" id="IPR038215">
    <property type="entry name" value="TN5-like_N_sf"/>
</dbReference>
<evidence type="ECO:0000259" key="2">
    <source>
        <dbReference type="Pfam" id="PF14706"/>
    </source>
</evidence>
<dbReference type="Gene3D" id="1.10.246.40">
    <property type="entry name" value="Tn5 transposase, domain 1"/>
    <property type="match status" value="1"/>
</dbReference>
<organism evidence="3">
    <name type="scientific">uncultured Desulfobacteraceae bacterium</name>
    <dbReference type="NCBI Taxonomy" id="218296"/>
    <lineage>
        <taxon>Bacteria</taxon>
        <taxon>Pseudomonadati</taxon>
        <taxon>Thermodesulfobacteriota</taxon>
        <taxon>Desulfobacteria</taxon>
        <taxon>Desulfobacterales</taxon>
        <taxon>Desulfobacteraceae</taxon>
        <taxon>environmental samples</taxon>
    </lineage>
</organism>
<evidence type="ECO:0000313" key="3">
    <source>
        <dbReference type="EMBL" id="VEN73051.1"/>
    </source>
</evidence>
<dbReference type="PANTHER" id="PTHR37319">
    <property type="entry name" value="TRANSPOSASE"/>
    <property type="match status" value="1"/>
</dbReference>